<accession>A0A445CR65</accession>
<evidence type="ECO:0000313" key="1">
    <source>
        <dbReference type="EMBL" id="RYR53432.1"/>
    </source>
</evidence>
<protein>
    <submittedName>
        <fullName evidence="1">Uncharacterized protein</fullName>
    </submittedName>
</protein>
<name>A0A445CR65_ARAHY</name>
<dbReference type="EMBL" id="SDMP01000006">
    <property type="protein sequence ID" value="RYR53432.1"/>
    <property type="molecule type" value="Genomic_DNA"/>
</dbReference>
<organism evidence="1 2">
    <name type="scientific">Arachis hypogaea</name>
    <name type="common">Peanut</name>
    <dbReference type="NCBI Taxonomy" id="3818"/>
    <lineage>
        <taxon>Eukaryota</taxon>
        <taxon>Viridiplantae</taxon>
        <taxon>Streptophyta</taxon>
        <taxon>Embryophyta</taxon>
        <taxon>Tracheophyta</taxon>
        <taxon>Spermatophyta</taxon>
        <taxon>Magnoliopsida</taxon>
        <taxon>eudicotyledons</taxon>
        <taxon>Gunneridae</taxon>
        <taxon>Pentapetalae</taxon>
        <taxon>rosids</taxon>
        <taxon>fabids</taxon>
        <taxon>Fabales</taxon>
        <taxon>Fabaceae</taxon>
        <taxon>Papilionoideae</taxon>
        <taxon>50 kb inversion clade</taxon>
        <taxon>dalbergioids sensu lato</taxon>
        <taxon>Dalbergieae</taxon>
        <taxon>Pterocarpus clade</taxon>
        <taxon>Arachis</taxon>
    </lineage>
</organism>
<proteinExistence type="predicted"/>
<reference evidence="1 2" key="1">
    <citation type="submission" date="2019-01" db="EMBL/GenBank/DDBJ databases">
        <title>Sequencing of cultivated peanut Arachis hypogaea provides insights into genome evolution and oil improvement.</title>
        <authorList>
            <person name="Chen X."/>
        </authorList>
    </citation>
    <scope>NUCLEOTIDE SEQUENCE [LARGE SCALE GENOMIC DNA]</scope>
    <source>
        <strain evidence="2">cv. Fuhuasheng</strain>
        <tissue evidence="1">Leaves</tissue>
    </source>
</reference>
<keyword evidence="2" id="KW-1185">Reference proteome</keyword>
<sequence>MKRVEKLFYRIPISILRDDAKYDSFVIRSDEDLEVLFHCRRQFSEVRTLELLAKFVDVVSNSGGSNRNTQTPAIAACSSSRPVDAYSSVPVIAPQEMVVASSSFAVDLNRSGDGEIGIIDRTPVSLQRGMPDGIDDVLSDGDDANDVESNIIAAVMT</sequence>
<comment type="caution">
    <text evidence="1">The sequence shown here is derived from an EMBL/GenBank/DDBJ whole genome shotgun (WGS) entry which is preliminary data.</text>
</comment>
<dbReference type="Proteomes" id="UP000289738">
    <property type="component" value="Chromosome A06"/>
</dbReference>
<dbReference type="AlphaFoldDB" id="A0A445CR65"/>
<gene>
    <name evidence="1" type="ORF">Ahy_A06g028543</name>
</gene>
<evidence type="ECO:0000313" key="2">
    <source>
        <dbReference type="Proteomes" id="UP000289738"/>
    </source>
</evidence>